<dbReference type="GO" id="GO:0003677">
    <property type="term" value="F:DNA binding"/>
    <property type="evidence" value="ECO:0007669"/>
    <property type="project" value="InterPro"/>
</dbReference>
<dbReference type="AlphaFoldDB" id="A0A936NB05"/>
<organism evidence="2 3">
    <name type="scientific">Candidatus Neomicrothrix subdominans</name>
    <dbReference type="NCBI Taxonomy" id="2954438"/>
    <lineage>
        <taxon>Bacteria</taxon>
        <taxon>Bacillati</taxon>
        <taxon>Actinomycetota</taxon>
        <taxon>Acidimicrobiia</taxon>
        <taxon>Acidimicrobiales</taxon>
        <taxon>Microthrixaceae</taxon>
        <taxon>Candidatus Neomicrothrix</taxon>
    </lineage>
</organism>
<gene>
    <name evidence="2" type="ORF">IPN02_02570</name>
</gene>
<sequence length="196" mass="21496">MDAAMLVKAAREEANLTVRALAARAGVAASTVSRIERRQMDPTVGMLDRLLDAAGQTLELTARRSHEGRLGALTDAWRVHPDGTDRPDWTRLRVFLDYLWLHPALTRAAIADKPDPSGSQVMDNLLAAMAEKLSDDAELPRPSWTAEIPGLSRPWCTPATPRMHAAAQSATAPQLVARGFVLASNSLWRDRWNEVA</sequence>
<dbReference type="PROSITE" id="PS50943">
    <property type="entry name" value="HTH_CROC1"/>
    <property type="match status" value="1"/>
</dbReference>
<proteinExistence type="predicted"/>
<dbReference type="SUPFAM" id="SSF47413">
    <property type="entry name" value="lambda repressor-like DNA-binding domains"/>
    <property type="match status" value="1"/>
</dbReference>
<protein>
    <submittedName>
        <fullName evidence="2">Helix-turn-helix transcriptional regulator</fullName>
    </submittedName>
</protein>
<dbReference type="InterPro" id="IPR010982">
    <property type="entry name" value="Lambda_DNA-bd_dom_sf"/>
</dbReference>
<reference evidence="2 3" key="1">
    <citation type="submission" date="2020-10" db="EMBL/GenBank/DDBJ databases">
        <title>Connecting structure to function with the recovery of over 1000 high-quality activated sludge metagenome-assembled genomes encoding full-length rRNA genes using long-read sequencing.</title>
        <authorList>
            <person name="Singleton C.M."/>
            <person name="Petriglieri F."/>
            <person name="Kristensen J.M."/>
            <person name="Kirkegaard R.H."/>
            <person name="Michaelsen T.Y."/>
            <person name="Andersen M.H."/>
            <person name="Karst S.M."/>
            <person name="Dueholm M.S."/>
            <person name="Nielsen P.H."/>
            <person name="Albertsen M."/>
        </authorList>
    </citation>
    <scope>NUCLEOTIDE SEQUENCE [LARGE SCALE GENOMIC DNA]</scope>
    <source>
        <strain evidence="2">Lyne_18-Q3-R50-59_MAXAC.006</strain>
    </source>
</reference>
<dbReference type="Pfam" id="PF01381">
    <property type="entry name" value="HTH_3"/>
    <property type="match status" value="1"/>
</dbReference>
<dbReference type="Proteomes" id="UP000727993">
    <property type="component" value="Unassembled WGS sequence"/>
</dbReference>
<accession>A0A936NB05</accession>
<dbReference type="InterPro" id="IPR001387">
    <property type="entry name" value="Cro/C1-type_HTH"/>
</dbReference>
<name>A0A936NB05_9ACTN</name>
<dbReference type="SMART" id="SM00530">
    <property type="entry name" value="HTH_XRE"/>
    <property type="match status" value="1"/>
</dbReference>
<comment type="caution">
    <text evidence="2">The sequence shown here is derived from an EMBL/GenBank/DDBJ whole genome shotgun (WGS) entry which is preliminary data.</text>
</comment>
<evidence type="ECO:0000313" key="3">
    <source>
        <dbReference type="Proteomes" id="UP000727993"/>
    </source>
</evidence>
<dbReference type="CDD" id="cd00093">
    <property type="entry name" value="HTH_XRE"/>
    <property type="match status" value="1"/>
</dbReference>
<dbReference type="EMBL" id="JADJZA010000001">
    <property type="protein sequence ID" value="MBK9295762.1"/>
    <property type="molecule type" value="Genomic_DNA"/>
</dbReference>
<dbReference type="Gene3D" id="1.10.260.40">
    <property type="entry name" value="lambda repressor-like DNA-binding domains"/>
    <property type="match status" value="1"/>
</dbReference>
<evidence type="ECO:0000313" key="2">
    <source>
        <dbReference type="EMBL" id="MBK9295762.1"/>
    </source>
</evidence>
<evidence type="ECO:0000259" key="1">
    <source>
        <dbReference type="PROSITE" id="PS50943"/>
    </source>
</evidence>
<feature type="domain" description="HTH cro/C1-type" evidence="1">
    <location>
        <begin position="7"/>
        <end position="61"/>
    </location>
</feature>